<sequence>MVASRKLTKKTPLAYNLNENSQCSAILRSISRMVASIHIQYEKRLWGESSKYGVMKNGIPCSNVKRQACERNLTSVPYDDSRYRIIVFNKNAPFKVSSR</sequence>
<keyword evidence="2" id="KW-1185">Reference proteome</keyword>
<reference evidence="1 2" key="1">
    <citation type="submission" date="2021-06" db="EMBL/GenBank/DDBJ databases">
        <title>Caerostris extrusa draft genome.</title>
        <authorList>
            <person name="Kono N."/>
            <person name="Arakawa K."/>
        </authorList>
    </citation>
    <scope>NUCLEOTIDE SEQUENCE [LARGE SCALE GENOMIC DNA]</scope>
</reference>
<proteinExistence type="predicted"/>
<dbReference type="AlphaFoldDB" id="A0AAV4X421"/>
<dbReference type="EMBL" id="BPLR01017273">
    <property type="protein sequence ID" value="GIY89932.1"/>
    <property type="molecule type" value="Genomic_DNA"/>
</dbReference>
<protein>
    <submittedName>
        <fullName evidence="1">Uncharacterized protein</fullName>
    </submittedName>
</protein>
<gene>
    <name evidence="1" type="ORF">CEXT_125921</name>
</gene>
<evidence type="ECO:0000313" key="2">
    <source>
        <dbReference type="Proteomes" id="UP001054945"/>
    </source>
</evidence>
<comment type="caution">
    <text evidence="1">The sequence shown here is derived from an EMBL/GenBank/DDBJ whole genome shotgun (WGS) entry which is preliminary data.</text>
</comment>
<organism evidence="1 2">
    <name type="scientific">Caerostris extrusa</name>
    <name type="common">Bark spider</name>
    <name type="synonym">Caerostris bankana</name>
    <dbReference type="NCBI Taxonomy" id="172846"/>
    <lineage>
        <taxon>Eukaryota</taxon>
        <taxon>Metazoa</taxon>
        <taxon>Ecdysozoa</taxon>
        <taxon>Arthropoda</taxon>
        <taxon>Chelicerata</taxon>
        <taxon>Arachnida</taxon>
        <taxon>Araneae</taxon>
        <taxon>Araneomorphae</taxon>
        <taxon>Entelegynae</taxon>
        <taxon>Araneoidea</taxon>
        <taxon>Araneidae</taxon>
        <taxon>Caerostris</taxon>
    </lineage>
</organism>
<accession>A0AAV4X421</accession>
<dbReference type="Proteomes" id="UP001054945">
    <property type="component" value="Unassembled WGS sequence"/>
</dbReference>
<name>A0AAV4X421_CAEEX</name>
<evidence type="ECO:0000313" key="1">
    <source>
        <dbReference type="EMBL" id="GIY89932.1"/>
    </source>
</evidence>